<feature type="region of interest" description="Disordered" evidence="1">
    <location>
        <begin position="82"/>
        <end position="101"/>
    </location>
</feature>
<evidence type="ECO:0000256" key="1">
    <source>
        <dbReference type="SAM" id="MobiDB-lite"/>
    </source>
</evidence>
<protein>
    <submittedName>
        <fullName evidence="2">Uncharacterized protein</fullName>
    </submittedName>
</protein>
<accession>A0A8H6S4R8</accession>
<feature type="compositionally biased region" description="Low complexity" evidence="1">
    <location>
        <begin position="1"/>
        <end position="18"/>
    </location>
</feature>
<dbReference type="EMBL" id="JACAZF010000011">
    <property type="protein sequence ID" value="KAF7292879.1"/>
    <property type="molecule type" value="Genomic_DNA"/>
</dbReference>
<reference evidence="2" key="1">
    <citation type="submission" date="2020-05" db="EMBL/GenBank/DDBJ databases">
        <title>Mycena genomes resolve the evolution of fungal bioluminescence.</title>
        <authorList>
            <person name="Tsai I.J."/>
        </authorList>
    </citation>
    <scope>NUCLEOTIDE SEQUENCE</scope>
    <source>
        <strain evidence="2">171206Taipei</strain>
    </source>
</reference>
<dbReference type="OrthoDB" id="2981957at2759"/>
<dbReference type="RefSeq" id="XP_037215307.1">
    <property type="nucleotide sequence ID" value="XM_037368381.1"/>
</dbReference>
<evidence type="ECO:0000313" key="3">
    <source>
        <dbReference type="Proteomes" id="UP000636479"/>
    </source>
</evidence>
<sequence>MSTQPSSPLPASSASSTLVMTPPPIDIARANVPLAKGPLQPHISNLPRRKPQQPRNPNMHARRAKGISTMLATGCNLRMTTAGEHNASSSSSGSQSKKSQYATSPIVVPVVPRILQSPPNLSLEAAPSPIYTQQLGRQSGLLVVLDTGKDALPGVVRISGPSEDSSSTLTLELPRNTHDNGMTTLLPTHLDLLSSFVAGIKTTRIAVVAPPESSVDAFSIGLFLYLHIHPETETDTEMSSEADPAATRVHRLFWRWHDIPEEDPEGLQRGWRGLLSREGLDELVHLIERT</sequence>
<gene>
    <name evidence="2" type="ORF">MIND_01186900</name>
</gene>
<proteinExistence type="predicted"/>
<dbReference type="Proteomes" id="UP000636479">
    <property type="component" value="Unassembled WGS sequence"/>
</dbReference>
<comment type="caution">
    <text evidence="2">The sequence shown here is derived from an EMBL/GenBank/DDBJ whole genome shotgun (WGS) entry which is preliminary data.</text>
</comment>
<name>A0A8H6S4R8_9AGAR</name>
<dbReference type="AlphaFoldDB" id="A0A8H6S4R8"/>
<keyword evidence="3" id="KW-1185">Reference proteome</keyword>
<evidence type="ECO:0000313" key="2">
    <source>
        <dbReference type="EMBL" id="KAF7292879.1"/>
    </source>
</evidence>
<feature type="compositionally biased region" description="Low complexity" evidence="1">
    <location>
        <begin position="88"/>
        <end position="100"/>
    </location>
</feature>
<organism evidence="2 3">
    <name type="scientific">Mycena indigotica</name>
    <dbReference type="NCBI Taxonomy" id="2126181"/>
    <lineage>
        <taxon>Eukaryota</taxon>
        <taxon>Fungi</taxon>
        <taxon>Dikarya</taxon>
        <taxon>Basidiomycota</taxon>
        <taxon>Agaricomycotina</taxon>
        <taxon>Agaricomycetes</taxon>
        <taxon>Agaricomycetidae</taxon>
        <taxon>Agaricales</taxon>
        <taxon>Marasmiineae</taxon>
        <taxon>Mycenaceae</taxon>
        <taxon>Mycena</taxon>
    </lineage>
</organism>
<feature type="region of interest" description="Disordered" evidence="1">
    <location>
        <begin position="1"/>
        <end position="60"/>
    </location>
</feature>
<dbReference type="GeneID" id="59350897"/>